<dbReference type="AlphaFoldDB" id="A0A4P8IP38"/>
<feature type="transmembrane region" description="Helical" evidence="6">
    <location>
        <begin position="394"/>
        <end position="415"/>
    </location>
</feature>
<evidence type="ECO:0000256" key="6">
    <source>
        <dbReference type="SAM" id="Phobius"/>
    </source>
</evidence>
<organism evidence="7 8">
    <name type="scientific">Trinickia violacea</name>
    <dbReference type="NCBI Taxonomy" id="2571746"/>
    <lineage>
        <taxon>Bacteria</taxon>
        <taxon>Pseudomonadati</taxon>
        <taxon>Pseudomonadota</taxon>
        <taxon>Betaproteobacteria</taxon>
        <taxon>Burkholderiales</taxon>
        <taxon>Burkholderiaceae</taxon>
        <taxon>Trinickia</taxon>
    </lineage>
</organism>
<keyword evidence="8" id="KW-1185">Reference proteome</keyword>
<feature type="transmembrane region" description="Helical" evidence="6">
    <location>
        <begin position="451"/>
        <end position="470"/>
    </location>
</feature>
<dbReference type="InterPro" id="IPR006726">
    <property type="entry name" value="PHBA_efflux_AaeB/fusaric-R"/>
</dbReference>
<keyword evidence="2" id="KW-1003">Cell membrane</keyword>
<proteinExistence type="predicted"/>
<dbReference type="Pfam" id="PF04632">
    <property type="entry name" value="FUSC"/>
    <property type="match status" value="1"/>
</dbReference>
<dbReference type="OrthoDB" id="6538131at2"/>
<evidence type="ECO:0000256" key="2">
    <source>
        <dbReference type="ARBA" id="ARBA00022475"/>
    </source>
</evidence>
<keyword evidence="4 6" id="KW-1133">Transmembrane helix</keyword>
<evidence type="ECO:0000313" key="7">
    <source>
        <dbReference type="EMBL" id="QCP50076.1"/>
    </source>
</evidence>
<sequence>MSAPSPSSLQQAPRTLRDWYAIFSDWARTDGATWIYVFKALLAAFLTLLIAMRLEMSQPRTAMTTAFIVMQPQSGAVLAKSFYRFCGTLIGLVATLTFVGLFAQQPELFMVTLALWVGICTAGAARNRNFRSYGFLLAGYTAALIGLPAAQAPSGAFLSALTRVSEVSLGIACAGVVSALVFPQTAGEQMRTTVRARYSAFVEYVQATLAGRTDRTYIEQTSTRFLVDIVGFETMRSLVQFEGPDWRLRTGQLSRLNSEFMTASTRFHALHQLMNRLRGAGANDAIAALEPYFREIAPLLSKKSGEPVLSASDAGHAAEQLEAYKATLPGRVREQRATLENQPDFPLLDFDTASELLYRFIDDMFKYSRTYASLASFEAQPRERWIEHYEPKTNLVATLVAGVRGAIVMGVLSWFWLRTAYPSGTMLVATAAAICALASSSPNPTRTALQMGIGIAVGVVAAFIAEFGVYPHIDGFPMLCVGLAPFLALGIYVSTRPGYAGYGAGYLIFFCTLAGPDNLINYEPSGFMNDGIALVMSALVAAIAFAVLLPPATPWLRNHLVADLRRQVLWACQAGLERVRPRFESGTRDLAFQAHALAENEPQVRRDTLGWLVAVLEVGNAIIDLREELATLPRDPRYAATMPWRKTVAKTREAITSLFSSPDAQRLDAALASTGDAIAAVQQTLIAFAPPRDERRQLQRILSHLHFIRTALLDPESPLEHFVGKRQRPAAAQPSGEHHAS</sequence>
<dbReference type="GO" id="GO:0022857">
    <property type="term" value="F:transmembrane transporter activity"/>
    <property type="evidence" value="ECO:0007669"/>
    <property type="project" value="InterPro"/>
</dbReference>
<feature type="transmembrane region" description="Helical" evidence="6">
    <location>
        <begin position="132"/>
        <end position="150"/>
    </location>
</feature>
<comment type="subcellular location">
    <subcellularLocation>
        <location evidence="1">Cell membrane</location>
        <topology evidence="1">Multi-pass membrane protein</topology>
    </subcellularLocation>
</comment>
<name>A0A4P8IP38_9BURK</name>
<feature type="transmembrane region" description="Helical" evidence="6">
    <location>
        <begin position="156"/>
        <end position="182"/>
    </location>
</feature>
<dbReference type="KEGG" id="tvl:FAZ95_13345"/>
<accession>A0A4P8IP38</accession>
<dbReference type="Proteomes" id="UP000298656">
    <property type="component" value="Chromosome 1"/>
</dbReference>
<keyword evidence="3 6" id="KW-0812">Transmembrane</keyword>
<feature type="transmembrane region" description="Helical" evidence="6">
    <location>
        <begin position="476"/>
        <end position="493"/>
    </location>
</feature>
<feature type="transmembrane region" description="Helical" evidence="6">
    <location>
        <begin position="82"/>
        <end position="102"/>
    </location>
</feature>
<dbReference type="GO" id="GO:0005886">
    <property type="term" value="C:plasma membrane"/>
    <property type="evidence" value="ECO:0007669"/>
    <property type="project" value="UniProtKB-SubCell"/>
</dbReference>
<evidence type="ECO:0000256" key="5">
    <source>
        <dbReference type="ARBA" id="ARBA00023136"/>
    </source>
</evidence>
<reference evidence="7 8" key="1">
    <citation type="submission" date="2019-05" db="EMBL/GenBank/DDBJ databases">
        <title>Burkholderia sp. DHOD12, isolated from subtropical forest soil.</title>
        <authorList>
            <person name="Gao Z.-H."/>
            <person name="Qiu L.-H."/>
        </authorList>
    </citation>
    <scope>NUCLEOTIDE SEQUENCE [LARGE SCALE GENOMIC DNA]</scope>
    <source>
        <strain evidence="7 8">DHOD12</strain>
    </source>
</reference>
<dbReference type="PANTHER" id="PTHR30509:SF40">
    <property type="entry name" value="BLR3852 PROTEIN"/>
    <property type="match status" value="1"/>
</dbReference>
<dbReference type="EMBL" id="CP040077">
    <property type="protein sequence ID" value="QCP50076.1"/>
    <property type="molecule type" value="Genomic_DNA"/>
</dbReference>
<feature type="transmembrane region" description="Helical" evidence="6">
    <location>
        <begin position="532"/>
        <end position="556"/>
    </location>
</feature>
<feature type="transmembrane region" description="Helical" evidence="6">
    <location>
        <begin position="421"/>
        <end position="439"/>
    </location>
</feature>
<dbReference type="PANTHER" id="PTHR30509">
    <property type="entry name" value="P-HYDROXYBENZOIC ACID EFFLUX PUMP SUBUNIT-RELATED"/>
    <property type="match status" value="1"/>
</dbReference>
<protein>
    <submittedName>
        <fullName evidence="7">FUSC family protein</fullName>
    </submittedName>
</protein>
<evidence type="ECO:0000313" key="8">
    <source>
        <dbReference type="Proteomes" id="UP000298656"/>
    </source>
</evidence>
<feature type="transmembrane region" description="Helical" evidence="6">
    <location>
        <begin position="500"/>
        <end position="520"/>
    </location>
</feature>
<evidence type="ECO:0000256" key="1">
    <source>
        <dbReference type="ARBA" id="ARBA00004651"/>
    </source>
</evidence>
<dbReference type="RefSeq" id="WP_137332896.1">
    <property type="nucleotide sequence ID" value="NZ_CP040077.1"/>
</dbReference>
<feature type="transmembrane region" description="Helical" evidence="6">
    <location>
        <begin position="108"/>
        <end position="125"/>
    </location>
</feature>
<evidence type="ECO:0000256" key="4">
    <source>
        <dbReference type="ARBA" id="ARBA00022989"/>
    </source>
</evidence>
<evidence type="ECO:0000256" key="3">
    <source>
        <dbReference type="ARBA" id="ARBA00022692"/>
    </source>
</evidence>
<feature type="transmembrane region" description="Helical" evidence="6">
    <location>
        <begin position="34"/>
        <end position="54"/>
    </location>
</feature>
<gene>
    <name evidence="7" type="ORF">FAZ95_13345</name>
</gene>
<keyword evidence="5 6" id="KW-0472">Membrane</keyword>